<feature type="compositionally biased region" description="Low complexity" evidence="4">
    <location>
        <begin position="2759"/>
        <end position="2773"/>
    </location>
</feature>
<dbReference type="PROSITE" id="PS00022">
    <property type="entry name" value="EGF_1"/>
    <property type="match status" value="1"/>
</dbReference>
<sequence>MQNEDEDEGGGIAGSIELGRAEIVKGVLPLEEDESIVPEQRVSGGRLFIQNGRDFYTKVMSNGVGVIVRGQKTAHIGFDKTPILPHRVSNRPITLPAHTVSRQFHLIESPGRPLNNAISHLLHSIVRSATPDLVTKTMLTTFTYLTTVLRHSNTIIKSREETISNVLTQKFRPTIEYTPSVKAEPSSLPPELLASLTGSSSYFTNTLTTTYIYYNTFTIDSLPVILTSRETVSNVVTLPVYMSPTMVDLMATGSRVFETETYFTTYTFSKTLLPDDSTESEKVVTTKEIITQVVVTEALAPPTSQAPMNTPVPPGMLLDEITKTYFTTFTHLFTEIDDSGQMIVRSSTRVSSEVVTETLTPTDSTETITPDSLYKMKLTAQPTFTGFIGGMKPSLMNNHITLRSPSTLLPTRSDQIQFTTIQPSETVDMEPKTLEPVMIYATKTYYTTYTYFTTVLGDGSSIRATIHSRTQIVSKIVTEALSTSFDAYYLNALKSSYLSKYSTMIDITSSVREVTPAKTLDGTERPGTLMTQSVSEPHWPKDNDELAFEIDGTTVNSITGVEVPNNENDSPVQAEIQVSSASSEEHFDEMKDEINKIVNVLTEAQGSEESPTSDLLSPSSTQEPIYSTVAAFTPDTMLMSSEVVNFDDGVAYVESVTFKEPSSYYTFPEEIITEHMYVATEKPITHMPTPPLLSSSPVQPLTTMKPKTKKPFNPYLSHTDIEMFPDIGTPQKSVIIDLPPDIHEYSDEDMNNKDQYMSLLLGDRYPHSTSILAKRTGTILFDPPVTPTFSDPSAHILSLVSQLADEQHWADYDEGNKDVSKEDEIVEPNIYKISTTFDSFQMPTQMVQVPMKSPTLEIFGNATKVGVRGTSTKNATGADKQEDGGDMKIHNLSDDDFLSDGSGSGSGEGELVEEVTVQDGVVEDVDTEIDRETDHTANPDADGVEEEEIELEGFSKTTESSVPPFPPRTRYTTSQKPNKKKKKTQKPIFGAEQASREDESGESSTKVYSLKVPHLDLLGGGDSVSEESENNSDNKKESEQENDDQSSESVERPQDDGGGGYQGPGPSKSSVSYPSLGPGIISAPGSGPVASTSKIDWKPLLKLGAIGLGGLGASSLTKLAPWFNSMAGSFMKGSLLPLARNDTSPSHSNTYVRNVNGRPIFYRNPPNDGSLIQHSDPVYIPVGGLDDEQDDRIQRRPITSHAKEPNLRPVSLERDHYPPGRGHSPSFEVGPDLNFPPKHNFNFKPPNDHQPNIYSQMSDLNLHKNGEFSLHDPNLRLINGMQEMGTAASDLPMEGKTDFILRPIQNIMNGRPMYDAPKPGPIIPLRQPPHRQFQSGEITKVQRPNFRPQEHNRPEHNHNQPEHTDAINDIPDNPRKPIPEIPLLRPVPPTDGIILPHRNRDHNQNRHPSNTDILHAFKHPFIPPPRINQNQNSNEQWPKPLAPFRNSGEQLHNPNQGFDDITNMRPPLPPSENNQDQFGQRPFGHAGFPPNPFEAHRPMTAEASEENENVFTDIFGVRPSNDERDSPNGQDISFHPHNAGEGPFRPIETNDEDSPHNRLQHPHNPGEGPFRPIQTNDEDSPHNRLQHPPQFNLKNPGYQPNLPQPHPTGIAGQPSDQFGNREEDLSHEESSESPFHHDFKKLSPPRKPSWPPKNSNAPMSYSYFEDLSNHNSDGRPGINDDASVAGAPVENEIPPQHSHMHTPPTHNMQNFPPAPPLAYPPTKHIPPHRQRPSTVYIVQQEEMDAHTTTSTPSPINYTPAASEHHEHEQDVQESSNGVTTPFPKLIIKEIPTRPVAPYYRRSTTTPGPLQTPTNRATIAKLFIRRFSTTTPLPTTTIPYEEDTTQNRIVTWRPRIRPSYVSTTTTTPEPPPTTPEHRRNSNANTNSNSSDTIIDSWLVSPTVNDLQDFLEDFKTKFATDSNNGDVNNNNNNPLLSTADKKSDSNSPNIILPQKFSTQSSPSTTPEPPYDDDDDGDLDSAEYDDDEEDELSIGASSETNSTNGGHHPNHHPIHKDPIDADHFFSTGQGDFAQYYSGTEDRDTIIDPVNQQVIKSPFDDHRRNVSHIINRYRATSSSTTRPIRPIHFRNHTANTADLSQEENNAGGDDGGVVEGLTISLPNGAFGSIPIENEIADLPGPTTYRPRFDVTFHNKMGTTSEEPASAPNPTTFRGDIMKPTTFRPGPDDLPPIGNRVRPDPTRDQINARPPSPSSSTTKRPAPQAGMASFYDDEESLDQLKMKNKEIHKLPTVKKPNTLVPDVLEVLSDEDYGSLEKLKSSSSTTTSPKSSKEKGNDQKKGEEYEEGEYSEEYDSSYDDDGYIEIPPAGFPSKSDYAPAQSGLKNSAEGKQNSQYIPNAPLAHPTVQPQSRRPGPLEMITNFFRRPPVRPPPRMPNQQNGPQPQHPGGPGRIPFMPNREPTRTMMPPKNSKERPELEFQANNFNPNVKTIPLNPNSVEKDKVHDPIVLMPKDSTDNPSYTTTISPRESGEKTTLNTPSIIIEEDKNDQASQTSDATAVTVNPNSNGHRESTYVEDSEYYEDDEMEQEDKNNVISPDEESHGPNPTVPPIQFQPHLPPQPQPSQPLNKPHLLEHRPINIGGHLVNGNPFGRPPIANQQRPPPGFIPGRRPLPPFLRPNPNGRPPIANIFNPPPNPPPQQHNVNTQLPPVAQNEPLPPRTEMEPPPIDSNRLKAPILELPSSGPIRYRPINNLHRPNLLRPDDDLFKPTTKVSKTVHTIASVDDLNKIVATNTFTAILPSRDSDTDSPIEPTPTSSTSATENTDPTEIHLEGSESSVVVPSKSTGATIKMTSVVKYTGGRLETSEIEAQAASDAPSTNSISSSESTVTHIRGPNIIIPTRASSTQTSTSTSSSTPNNRLIGLNRRPPFIGRPITTTEDPEPVSTITNDNNTTNNSSSTVRVTVTMESSVSSEITELSPTTNRRPFIPTRTPVRNTNFPWLRKTSTVATTTTEKVETTTPVATTTTSSKPTTSFPPRMRGPSITTSEPKETGGFSTTLRLAPSIFNISRNSNRPEILRRPTIVPPRISAPVTRPSSKASGESIEISSKTSSTESKERPALVFPRLTTFKPPFRRPALNFASSKSRERFTTTLINKITTSGTPPPSRNTSVFSKVLNNTNVNNSSDATSSANVSTTTTSPQSESSEYEYSDEEYEDEDFELDGGSSSPVPSDSTTTTGTPTTTTTVSTVNITTINGTRSMVTSTSSSTSVSTSMSVGNETKVITVSSSEISPTRVSNRGNKQKGILNTMVLRGSMSKVPEVPPTTRYITHSDTDTKTLTETETTVHVTAGTPYTHTIMITKTIPPQTLVSTIVGSVTLVNSIDVRPTTVRSTIISEPTKEVYSFVDTSEATDDNVVERVTTEKVMIGGILTVGNFPRPTPRPTTTSTRKEPTTTTTTKEPKMVRNRPIHIDSGCPANCTTQGNQACRPYANGTKYKCECKPGYARLKRKFPCRPTYTYEVTLAINHMDGMSFDFKDLQNSATNAYLNFITVSKEAVDKAFLSTDIKRQFQGSEIMKLRPINAVNEKTKTPEPKVYVDFLVQLTANVTEDRIRNHLIRTLKSSNFSIGRTGITSTKNMSDFEARDFNECLYSEFNDCSPNAECLNVRGSYSCRCRAGFRDKSPKKHKPGRDCFEMQGCPECNYKGHCRINGYGEPFCECFRWFGGSKCHINLKILLFAIMGVVAILFIFVLLCSVLVCRRTKIHRERPGSGRFMRYRSPTSQATLDRAAIMNDSASSDGRQSPPRINTSFTPDSLLVEGDPKQANNLRVDSLMGMAPDNVHLMNFSLRNVIMDQDRSLTVVIPRAKIRPPSRPPSIHATLGPDPNADLAATERKLINYLDHSPYPPAPYPTPRPPPTSGSRQSTIKRHDSRQFRKLSLQEQRKISSGALVSSGTEVSARGGMRRRSIGPEPEPTYSGYEKSFSDLRSITDTMRSPAQQQLFSTDTSRNSCYSHGCKPPSYCAYSEQSVGQTMGDKDGASTVYTTHGKLFRMAQDDCSSTASSQ</sequence>
<feature type="compositionally biased region" description="Low complexity" evidence="4">
    <location>
        <begin position="3133"/>
        <end position="3155"/>
    </location>
</feature>
<proteinExistence type="predicted"/>
<feature type="region of interest" description="Disordered" evidence="4">
    <location>
        <begin position="2751"/>
        <end position="2794"/>
    </location>
</feature>
<feature type="region of interest" description="Disordered" evidence="4">
    <location>
        <begin position="1343"/>
        <end position="1387"/>
    </location>
</feature>
<feature type="region of interest" description="Disordered" evidence="4">
    <location>
        <begin position="3038"/>
        <end position="3070"/>
    </location>
</feature>
<feature type="compositionally biased region" description="Basic and acidic residues" evidence="4">
    <location>
        <begin position="1619"/>
        <end position="1641"/>
    </location>
</feature>
<dbReference type="SUPFAM" id="SSF57196">
    <property type="entry name" value="EGF/Laminin"/>
    <property type="match status" value="1"/>
</dbReference>
<keyword evidence="5" id="KW-1133">Transmembrane helix</keyword>
<feature type="compositionally biased region" description="Low complexity" evidence="4">
    <location>
        <begin position="2895"/>
        <end position="2910"/>
    </location>
</feature>
<dbReference type="EMBL" id="CAXLJM020000041">
    <property type="protein sequence ID" value="CAL8109578.1"/>
    <property type="molecule type" value="Genomic_DNA"/>
</dbReference>
<feature type="region of interest" description="Disordered" evidence="4">
    <location>
        <begin position="1428"/>
        <end position="1496"/>
    </location>
</feature>
<feature type="compositionally biased region" description="Low complexity" evidence="4">
    <location>
        <begin position="3173"/>
        <end position="3195"/>
    </location>
</feature>
<feature type="region of interest" description="Disordered" evidence="4">
    <location>
        <begin position="2961"/>
        <end position="3007"/>
    </location>
</feature>
<feature type="region of interest" description="Disordered" evidence="4">
    <location>
        <begin position="1745"/>
        <end position="1779"/>
    </location>
</feature>
<dbReference type="SMART" id="SM00179">
    <property type="entry name" value="EGF_CA"/>
    <property type="match status" value="1"/>
</dbReference>
<feature type="compositionally biased region" description="Low complexity" evidence="4">
    <location>
        <begin position="2855"/>
        <end position="2867"/>
    </location>
</feature>
<feature type="compositionally biased region" description="Basic and acidic residues" evidence="4">
    <location>
        <begin position="1348"/>
        <end position="1378"/>
    </location>
</feature>
<feature type="region of interest" description="Disordered" evidence="4">
    <location>
        <begin position="1194"/>
        <end position="1229"/>
    </location>
</feature>
<organism evidence="7 8">
    <name type="scientific">Orchesella dallaii</name>
    <dbReference type="NCBI Taxonomy" id="48710"/>
    <lineage>
        <taxon>Eukaryota</taxon>
        <taxon>Metazoa</taxon>
        <taxon>Ecdysozoa</taxon>
        <taxon>Arthropoda</taxon>
        <taxon>Hexapoda</taxon>
        <taxon>Collembola</taxon>
        <taxon>Entomobryomorpha</taxon>
        <taxon>Entomobryoidea</taxon>
        <taxon>Orchesellidae</taxon>
        <taxon>Orchesellinae</taxon>
        <taxon>Orchesella</taxon>
    </lineage>
</organism>
<evidence type="ECO:0000313" key="8">
    <source>
        <dbReference type="Proteomes" id="UP001642540"/>
    </source>
</evidence>
<feature type="compositionally biased region" description="Polar residues" evidence="4">
    <location>
        <begin position="2152"/>
        <end position="2167"/>
    </location>
</feature>
<feature type="region of interest" description="Disordered" evidence="4">
    <location>
        <begin position="3133"/>
        <end position="3195"/>
    </location>
</feature>
<feature type="compositionally biased region" description="Acidic residues" evidence="4">
    <location>
        <begin position="2298"/>
        <end position="2317"/>
    </location>
</feature>
<feature type="compositionally biased region" description="Pro residues" evidence="4">
    <location>
        <begin position="2668"/>
        <end position="2680"/>
    </location>
</feature>
<feature type="transmembrane region" description="Helical" evidence="5">
    <location>
        <begin position="3684"/>
        <end position="3708"/>
    </location>
</feature>
<keyword evidence="5" id="KW-0472">Membrane</keyword>
<feature type="compositionally biased region" description="Polar residues" evidence="4">
    <location>
        <begin position="1746"/>
        <end position="1756"/>
    </location>
</feature>
<feature type="compositionally biased region" description="Pro residues" evidence="4">
    <location>
        <begin position="3853"/>
        <end position="3867"/>
    </location>
</feature>
<feature type="compositionally biased region" description="Polar residues" evidence="4">
    <location>
        <begin position="1447"/>
        <end position="1456"/>
    </location>
</feature>
<feature type="compositionally biased region" description="Basic and acidic residues" evidence="4">
    <location>
        <begin position="2285"/>
        <end position="2297"/>
    </location>
</feature>
<dbReference type="CDD" id="cd00054">
    <property type="entry name" value="EGF_CA"/>
    <property type="match status" value="1"/>
</dbReference>
<feature type="compositionally biased region" description="Acidic residues" evidence="4">
    <location>
        <begin position="942"/>
        <end position="951"/>
    </location>
</feature>
<feature type="region of interest" description="Disordered" evidence="4">
    <location>
        <begin position="2152"/>
        <end position="2220"/>
    </location>
</feature>
<feature type="compositionally biased region" description="Low complexity" evidence="4">
    <location>
        <begin position="2829"/>
        <end position="2841"/>
    </location>
</feature>
<evidence type="ECO:0000256" key="5">
    <source>
        <dbReference type="SAM" id="Phobius"/>
    </source>
</evidence>
<feature type="compositionally biased region" description="Low complexity" evidence="4">
    <location>
        <begin position="1921"/>
        <end position="1931"/>
    </location>
</feature>
<feature type="region of interest" description="Disordered" evidence="4">
    <location>
        <begin position="3849"/>
        <end position="3928"/>
    </location>
</feature>
<dbReference type="InterPro" id="IPR000152">
    <property type="entry name" value="EGF-type_Asp/Asn_hydroxyl_site"/>
</dbReference>
<evidence type="ECO:0000313" key="7">
    <source>
        <dbReference type="EMBL" id="CAL8109578.1"/>
    </source>
</evidence>
<feature type="region of interest" description="Disordered" evidence="4">
    <location>
        <begin position="926"/>
        <end position="1076"/>
    </location>
</feature>
<feature type="region of interest" description="Disordered" evidence="4">
    <location>
        <begin position="2820"/>
        <end position="2910"/>
    </location>
</feature>
<dbReference type="InterPro" id="IPR049883">
    <property type="entry name" value="NOTCH1_EGF-like"/>
</dbReference>
<feature type="region of interest" description="Disordered" evidence="4">
    <location>
        <begin position="1854"/>
        <end position="1891"/>
    </location>
</feature>
<comment type="caution">
    <text evidence="3">Lacks conserved residue(s) required for the propagation of feature annotation.</text>
</comment>
<feature type="region of interest" description="Disordered" evidence="4">
    <location>
        <begin position="2270"/>
        <end position="2431"/>
    </location>
</feature>
<feature type="compositionally biased region" description="Low complexity" evidence="4">
    <location>
        <begin position="3053"/>
        <end position="3064"/>
    </location>
</feature>
<evidence type="ECO:0000256" key="1">
    <source>
        <dbReference type="ARBA" id="ARBA00022536"/>
    </source>
</evidence>
<keyword evidence="8" id="KW-1185">Reference proteome</keyword>
<feature type="compositionally biased region" description="Polar residues" evidence="4">
    <location>
        <begin position="2503"/>
        <end position="2520"/>
    </location>
</feature>
<feature type="compositionally biased region" description="Acidic residues" evidence="4">
    <location>
        <begin position="2527"/>
        <end position="2541"/>
    </location>
</feature>
<feature type="compositionally biased region" description="Polar residues" evidence="4">
    <location>
        <begin position="3743"/>
        <end position="3762"/>
    </location>
</feature>
<feature type="region of interest" description="Disordered" evidence="4">
    <location>
        <begin position="3383"/>
        <end position="3410"/>
    </location>
</feature>
<evidence type="ECO:0000256" key="3">
    <source>
        <dbReference type="PROSITE-ProRule" id="PRU00076"/>
    </source>
</evidence>
<accession>A0ABP1QT32</accession>
<feature type="compositionally biased region" description="Basic and acidic residues" evidence="4">
    <location>
        <begin position="879"/>
        <end position="893"/>
    </location>
</feature>
<feature type="region of interest" description="Disordered" evidence="4">
    <location>
        <begin position="1917"/>
        <end position="2023"/>
    </location>
</feature>
<feature type="region of interest" description="Disordered" evidence="4">
    <location>
        <begin position="3743"/>
        <end position="3771"/>
    </location>
</feature>
<feature type="region of interest" description="Disordered" evidence="4">
    <location>
        <begin position="2462"/>
        <end position="2684"/>
    </location>
</feature>
<dbReference type="PROSITE" id="PS50026">
    <property type="entry name" value="EGF_3"/>
    <property type="match status" value="1"/>
</dbReference>
<keyword evidence="2" id="KW-1015">Disulfide bond</keyword>
<feature type="compositionally biased region" description="Polar residues" evidence="4">
    <location>
        <begin position="2337"/>
        <end position="2351"/>
    </location>
</feature>
<protein>
    <recommendedName>
        <fullName evidence="6">EGF-like domain-containing protein</fullName>
    </recommendedName>
</protein>
<keyword evidence="1 3" id="KW-0245">EGF-like domain</keyword>
<feature type="compositionally biased region" description="Polar residues" evidence="4">
    <location>
        <begin position="2470"/>
        <end position="2493"/>
    </location>
</feature>
<feature type="region of interest" description="Disordered" evidence="4">
    <location>
        <begin position="867"/>
        <end position="913"/>
    </location>
</feature>
<feature type="region of interest" description="Disordered" evidence="4">
    <location>
        <begin position="2923"/>
        <end position="2945"/>
    </location>
</feature>
<reference evidence="7 8" key="1">
    <citation type="submission" date="2024-08" db="EMBL/GenBank/DDBJ databases">
        <authorList>
            <person name="Cucini C."/>
            <person name="Frati F."/>
        </authorList>
    </citation>
    <scope>NUCLEOTIDE SEQUENCE [LARGE SCALE GENOMIC DNA]</scope>
</reference>
<comment type="caution">
    <text evidence="7">The sequence shown here is derived from an EMBL/GenBank/DDBJ whole genome shotgun (WGS) entry which is preliminary data.</text>
</comment>
<feature type="domain" description="EGF-like" evidence="6">
    <location>
        <begin position="3595"/>
        <end position="3634"/>
    </location>
</feature>
<gene>
    <name evidence="7" type="ORF">ODALV1_LOCUS13499</name>
</gene>
<feature type="compositionally biased region" description="Pro residues" evidence="4">
    <location>
        <begin position="2613"/>
        <end position="2636"/>
    </location>
</feature>
<dbReference type="InterPro" id="IPR018097">
    <property type="entry name" value="EGF_Ca-bd_CS"/>
</dbReference>
<dbReference type="Proteomes" id="UP001642540">
    <property type="component" value="Unassembled WGS sequence"/>
</dbReference>
<dbReference type="PROSITE" id="PS01187">
    <property type="entry name" value="EGF_CA"/>
    <property type="match status" value="1"/>
</dbReference>
<evidence type="ECO:0000256" key="4">
    <source>
        <dbReference type="SAM" id="MobiDB-lite"/>
    </source>
</evidence>
<evidence type="ECO:0000259" key="6">
    <source>
        <dbReference type="PROSITE" id="PS50026"/>
    </source>
</evidence>
<feature type="compositionally biased region" description="Basic and acidic residues" evidence="4">
    <location>
        <begin position="1201"/>
        <end position="1218"/>
    </location>
</feature>
<feature type="compositionally biased region" description="Low complexity" evidence="4">
    <location>
        <begin position="3393"/>
        <end position="3408"/>
    </location>
</feature>
<feature type="compositionally biased region" description="Acidic residues" evidence="4">
    <location>
        <begin position="1967"/>
        <end position="1989"/>
    </location>
</feature>
<dbReference type="Gene3D" id="2.10.25.10">
    <property type="entry name" value="Laminin"/>
    <property type="match status" value="1"/>
</dbReference>
<dbReference type="InterPro" id="IPR000742">
    <property type="entry name" value="EGF"/>
</dbReference>
<feature type="compositionally biased region" description="Acidic residues" evidence="4">
    <location>
        <begin position="3156"/>
        <end position="3172"/>
    </location>
</feature>
<dbReference type="Pfam" id="PF07645">
    <property type="entry name" value="EGF_CA"/>
    <property type="match status" value="1"/>
</dbReference>
<dbReference type="PROSITE" id="PS00010">
    <property type="entry name" value="ASX_HYDROXYL"/>
    <property type="match status" value="1"/>
</dbReference>
<feature type="region of interest" description="Disordered" evidence="4">
    <location>
        <begin position="1516"/>
        <end position="1704"/>
    </location>
</feature>
<feature type="compositionally biased region" description="Polar residues" evidence="4">
    <location>
        <begin position="1943"/>
        <end position="1957"/>
    </location>
</feature>
<name>A0ABP1QT32_9HEXA</name>
<feature type="compositionally biased region" description="Low complexity" evidence="4">
    <location>
        <begin position="2961"/>
        <end position="2984"/>
    </location>
</feature>
<feature type="compositionally biased region" description="Low complexity" evidence="4">
    <location>
        <begin position="2209"/>
        <end position="2218"/>
    </location>
</feature>
<feature type="region of interest" description="Disordered" evidence="4">
    <location>
        <begin position="3815"/>
        <end position="3836"/>
    </location>
</feature>
<dbReference type="InterPro" id="IPR001881">
    <property type="entry name" value="EGF-like_Ca-bd_dom"/>
</dbReference>
<feature type="compositionally biased region" description="Basic and acidic residues" evidence="4">
    <location>
        <begin position="928"/>
        <end position="937"/>
    </location>
</feature>
<evidence type="ECO:0000256" key="2">
    <source>
        <dbReference type="ARBA" id="ARBA00023157"/>
    </source>
</evidence>
<feature type="compositionally biased region" description="Low complexity" evidence="4">
    <location>
        <begin position="2275"/>
        <end position="2284"/>
    </location>
</feature>
<feature type="compositionally biased region" description="Low complexity" evidence="4">
    <location>
        <begin position="1880"/>
        <end position="1891"/>
    </location>
</feature>
<keyword evidence="5" id="KW-0812">Transmembrane</keyword>
<dbReference type="SMART" id="SM00181">
    <property type="entry name" value="EGF"/>
    <property type="match status" value="2"/>
</dbReference>